<evidence type="ECO:0000313" key="2">
    <source>
        <dbReference type="EMBL" id="RUS35219.1"/>
    </source>
</evidence>
<name>A0A433QZK4_9FUNG</name>
<dbReference type="Proteomes" id="UP000274822">
    <property type="component" value="Unassembled WGS sequence"/>
</dbReference>
<organism evidence="2 3">
    <name type="scientific">Jimgerdemannia flammicorona</name>
    <dbReference type="NCBI Taxonomy" id="994334"/>
    <lineage>
        <taxon>Eukaryota</taxon>
        <taxon>Fungi</taxon>
        <taxon>Fungi incertae sedis</taxon>
        <taxon>Mucoromycota</taxon>
        <taxon>Mucoromycotina</taxon>
        <taxon>Endogonomycetes</taxon>
        <taxon>Endogonales</taxon>
        <taxon>Endogonaceae</taxon>
        <taxon>Jimgerdemannia</taxon>
    </lineage>
</organism>
<dbReference type="EMBL" id="RBNJ01000172">
    <property type="protein sequence ID" value="RUS35219.1"/>
    <property type="molecule type" value="Genomic_DNA"/>
</dbReference>
<comment type="caution">
    <text evidence="2">The sequence shown here is derived from an EMBL/GenBank/DDBJ whole genome shotgun (WGS) entry which is preliminary data.</text>
</comment>
<protein>
    <submittedName>
        <fullName evidence="2">Uncharacterized protein</fullName>
    </submittedName>
</protein>
<feature type="compositionally biased region" description="Basic and acidic residues" evidence="1">
    <location>
        <begin position="42"/>
        <end position="54"/>
    </location>
</feature>
<evidence type="ECO:0000256" key="1">
    <source>
        <dbReference type="SAM" id="MobiDB-lite"/>
    </source>
</evidence>
<feature type="compositionally biased region" description="Polar residues" evidence="1">
    <location>
        <begin position="1"/>
        <end position="11"/>
    </location>
</feature>
<feature type="region of interest" description="Disordered" evidence="1">
    <location>
        <begin position="1"/>
        <end position="68"/>
    </location>
</feature>
<evidence type="ECO:0000313" key="3">
    <source>
        <dbReference type="Proteomes" id="UP000274822"/>
    </source>
</evidence>
<feature type="region of interest" description="Disordered" evidence="1">
    <location>
        <begin position="152"/>
        <end position="176"/>
    </location>
</feature>
<dbReference type="AlphaFoldDB" id="A0A433QZK4"/>
<proteinExistence type="predicted"/>
<gene>
    <name evidence="2" type="ORF">BC938DRAFT_474070</name>
</gene>
<reference evidence="2 3" key="1">
    <citation type="journal article" date="2018" name="New Phytol.">
        <title>Phylogenomics of Endogonaceae and evolution of mycorrhizas within Mucoromycota.</title>
        <authorList>
            <person name="Chang Y."/>
            <person name="Desiro A."/>
            <person name="Na H."/>
            <person name="Sandor L."/>
            <person name="Lipzen A."/>
            <person name="Clum A."/>
            <person name="Barry K."/>
            <person name="Grigoriev I.V."/>
            <person name="Martin F.M."/>
            <person name="Stajich J.E."/>
            <person name="Smith M.E."/>
            <person name="Bonito G."/>
            <person name="Spatafora J.W."/>
        </authorList>
    </citation>
    <scope>NUCLEOTIDE SEQUENCE [LARGE SCALE GENOMIC DNA]</scope>
    <source>
        <strain evidence="2 3">AD002</strain>
    </source>
</reference>
<accession>A0A433QZK4</accession>
<keyword evidence="3" id="KW-1185">Reference proteome</keyword>
<sequence length="195" mass="21080">MAATESNANHLDNSKKRRREIAMATPPPTPAKIPDDDPSALDLKRPKTTTDPEIRSSSNNTYPAGDLAAGATSSLDEHGILEHLTSLLDEIVSIPYSSTIPARLLTDLRLAMVGIEALCADGRNVQARQIKAAADNALARWLEDLVTRCGEEERAERERNGLPPLEGESGEGEEELVDVEGLDDEENEVMVTVVA</sequence>